<protein>
    <recommendedName>
        <fullName evidence="3">histidine kinase</fullName>
        <ecNumber evidence="3">2.7.13.3</ecNumber>
    </recommendedName>
</protein>
<keyword evidence="4" id="KW-1003">Cell membrane</keyword>
<keyword evidence="9" id="KW-0067">ATP-binding</keyword>
<organism evidence="13 14">
    <name type="scientific">Pseudoalteromonas byunsanensis</name>
    <dbReference type="NCBI Taxonomy" id="327939"/>
    <lineage>
        <taxon>Bacteria</taxon>
        <taxon>Pseudomonadati</taxon>
        <taxon>Pseudomonadota</taxon>
        <taxon>Gammaproteobacteria</taxon>
        <taxon>Alteromonadales</taxon>
        <taxon>Pseudoalteromonadaceae</taxon>
        <taxon>Pseudoalteromonas</taxon>
    </lineage>
</organism>
<dbReference type="PROSITE" id="PS50885">
    <property type="entry name" value="HAMP"/>
    <property type="match status" value="1"/>
</dbReference>
<keyword evidence="10" id="KW-0812">Transmembrane</keyword>
<comment type="catalytic activity">
    <reaction evidence="1">
        <text>ATP + protein L-histidine = ADP + protein N-phospho-L-histidine.</text>
        <dbReference type="EC" id="2.7.13.3"/>
    </reaction>
</comment>
<dbReference type="PRINTS" id="PR00344">
    <property type="entry name" value="BCTRLSENSOR"/>
</dbReference>
<keyword evidence="10" id="KW-0472">Membrane</keyword>
<dbReference type="STRING" id="327939.BIW53_06795"/>
<evidence type="ECO:0000256" key="9">
    <source>
        <dbReference type="ARBA" id="ARBA00022840"/>
    </source>
</evidence>
<comment type="caution">
    <text evidence="13">The sequence shown here is derived from an EMBL/GenBank/DDBJ whole genome shotgun (WGS) entry which is preliminary data.</text>
</comment>
<dbReference type="InterPro" id="IPR003594">
    <property type="entry name" value="HATPase_dom"/>
</dbReference>
<evidence type="ECO:0000256" key="2">
    <source>
        <dbReference type="ARBA" id="ARBA00004651"/>
    </source>
</evidence>
<dbReference type="GO" id="GO:0000155">
    <property type="term" value="F:phosphorelay sensor kinase activity"/>
    <property type="evidence" value="ECO:0007669"/>
    <property type="project" value="InterPro"/>
</dbReference>
<name>A0A1S1N551_9GAMM</name>
<dbReference type="Proteomes" id="UP000180253">
    <property type="component" value="Unassembled WGS sequence"/>
</dbReference>
<dbReference type="PANTHER" id="PTHR44936">
    <property type="entry name" value="SENSOR PROTEIN CREC"/>
    <property type="match status" value="1"/>
</dbReference>
<dbReference type="PANTHER" id="PTHR44936:SF10">
    <property type="entry name" value="SENSOR PROTEIN RSTB"/>
    <property type="match status" value="1"/>
</dbReference>
<feature type="domain" description="Histidine kinase" evidence="11">
    <location>
        <begin position="215"/>
        <end position="424"/>
    </location>
</feature>
<keyword evidence="14" id="KW-1185">Reference proteome</keyword>
<dbReference type="Gene3D" id="1.10.287.130">
    <property type="match status" value="1"/>
</dbReference>
<dbReference type="AlphaFoldDB" id="A0A1S1N551"/>
<dbReference type="SUPFAM" id="SSF55874">
    <property type="entry name" value="ATPase domain of HSP90 chaperone/DNA topoisomerase II/histidine kinase"/>
    <property type="match status" value="1"/>
</dbReference>
<gene>
    <name evidence="13" type="ORF">BIW53_06795</name>
</gene>
<dbReference type="SMART" id="SM00388">
    <property type="entry name" value="HisKA"/>
    <property type="match status" value="1"/>
</dbReference>
<evidence type="ECO:0000256" key="10">
    <source>
        <dbReference type="SAM" id="Phobius"/>
    </source>
</evidence>
<dbReference type="CDD" id="cd06225">
    <property type="entry name" value="HAMP"/>
    <property type="match status" value="1"/>
</dbReference>
<reference evidence="13 14" key="1">
    <citation type="submission" date="2016-10" db="EMBL/GenBank/DDBJ databases">
        <title>Pseudoalteromonas amylolytica sp. nov., isolated from the surface seawater.</title>
        <authorList>
            <person name="Wu Y.-H."/>
            <person name="Cheng H."/>
            <person name="Jin X.-B."/>
            <person name="Wang C.-S."/>
            <person name="Xu X.-W."/>
        </authorList>
    </citation>
    <scope>NUCLEOTIDE SEQUENCE [LARGE SCALE GENOMIC DNA]</scope>
    <source>
        <strain evidence="13 14">JCM 12483</strain>
    </source>
</reference>
<dbReference type="SUPFAM" id="SSF47384">
    <property type="entry name" value="Homodimeric domain of signal transducing histidine kinase"/>
    <property type="match status" value="1"/>
</dbReference>
<evidence type="ECO:0000256" key="4">
    <source>
        <dbReference type="ARBA" id="ARBA00022475"/>
    </source>
</evidence>
<dbReference type="InterPro" id="IPR050980">
    <property type="entry name" value="2C_sensor_his_kinase"/>
</dbReference>
<keyword evidence="8" id="KW-0418">Kinase</keyword>
<evidence type="ECO:0000256" key="5">
    <source>
        <dbReference type="ARBA" id="ARBA00022553"/>
    </source>
</evidence>
<keyword evidence="5" id="KW-0597">Phosphoprotein</keyword>
<dbReference type="RefSeq" id="WP_070991114.1">
    <property type="nucleotide sequence ID" value="NZ_CBCSHD010000003.1"/>
</dbReference>
<dbReference type="Pfam" id="PF02518">
    <property type="entry name" value="HATPase_c"/>
    <property type="match status" value="1"/>
</dbReference>
<evidence type="ECO:0000256" key="1">
    <source>
        <dbReference type="ARBA" id="ARBA00000085"/>
    </source>
</evidence>
<sequence length="431" mass="48262">MWRFVLALLCVIFISSIGIGLLFDAVVAESDSPSEHHQQQALIEHSKLIISAVENGIPTNQISTWLSSLSAESQLHYTLQALRDYPLPNSLMAKVTAERVIILESNEGLSAYSLLDSETALLVTQHTTSKQFINPWLLTGGFYFIVLSLIFAFLAPFILRLYRLRNIALAFASGHLNARLPVGSLWYLKDIEQTFNHMATRLAQLMNDMRLLSGGLSHELRTPLARVRMGLDTLCDSNDPTLREDYEIRINQNLDHMEALINALLNFSRLQHTLDTTNKTAVNLSALIKEQIIKFEDPRCVLVNEPTHIAVLGNEQYLSLLLSNLLNNALKHCNNHVQVELTHQQNNCTLRISDDGKGISHEDSCKIFQPFVRLTGQTPASQRGFGIGLALVERITHWLDGTIHVRRCEQLGGACFVLTLPLPLKGSSNQK</sequence>
<feature type="domain" description="HAMP" evidence="12">
    <location>
        <begin position="155"/>
        <end position="207"/>
    </location>
</feature>
<evidence type="ECO:0000259" key="11">
    <source>
        <dbReference type="PROSITE" id="PS50109"/>
    </source>
</evidence>
<feature type="transmembrane region" description="Helical" evidence="10">
    <location>
        <begin position="136"/>
        <end position="159"/>
    </location>
</feature>
<evidence type="ECO:0000313" key="14">
    <source>
        <dbReference type="Proteomes" id="UP000180253"/>
    </source>
</evidence>
<dbReference type="InterPro" id="IPR036097">
    <property type="entry name" value="HisK_dim/P_sf"/>
</dbReference>
<accession>A0A1S1N551</accession>
<dbReference type="Pfam" id="PF00512">
    <property type="entry name" value="HisKA"/>
    <property type="match status" value="1"/>
</dbReference>
<dbReference type="InterPro" id="IPR005467">
    <property type="entry name" value="His_kinase_dom"/>
</dbReference>
<dbReference type="InterPro" id="IPR004358">
    <property type="entry name" value="Sig_transdc_His_kin-like_C"/>
</dbReference>
<dbReference type="InterPro" id="IPR003661">
    <property type="entry name" value="HisK_dim/P_dom"/>
</dbReference>
<comment type="subcellular location">
    <subcellularLocation>
        <location evidence="2">Cell membrane</location>
        <topology evidence="2">Multi-pass membrane protein</topology>
    </subcellularLocation>
</comment>
<dbReference type="Gene3D" id="3.30.565.10">
    <property type="entry name" value="Histidine kinase-like ATPase, C-terminal domain"/>
    <property type="match status" value="1"/>
</dbReference>
<evidence type="ECO:0000256" key="6">
    <source>
        <dbReference type="ARBA" id="ARBA00022679"/>
    </source>
</evidence>
<evidence type="ECO:0000313" key="13">
    <source>
        <dbReference type="EMBL" id="OHU96247.1"/>
    </source>
</evidence>
<dbReference type="GO" id="GO:0005524">
    <property type="term" value="F:ATP binding"/>
    <property type="evidence" value="ECO:0007669"/>
    <property type="project" value="UniProtKB-KW"/>
</dbReference>
<keyword evidence="7" id="KW-0547">Nucleotide-binding</keyword>
<proteinExistence type="predicted"/>
<dbReference type="EC" id="2.7.13.3" evidence="3"/>
<dbReference type="PROSITE" id="PS50109">
    <property type="entry name" value="HIS_KIN"/>
    <property type="match status" value="1"/>
</dbReference>
<dbReference type="OrthoDB" id="9804645at2"/>
<dbReference type="InterPro" id="IPR003660">
    <property type="entry name" value="HAMP_dom"/>
</dbReference>
<dbReference type="InterPro" id="IPR036890">
    <property type="entry name" value="HATPase_C_sf"/>
</dbReference>
<evidence type="ECO:0000256" key="7">
    <source>
        <dbReference type="ARBA" id="ARBA00022741"/>
    </source>
</evidence>
<keyword evidence="10" id="KW-1133">Transmembrane helix</keyword>
<dbReference type="SMART" id="SM00387">
    <property type="entry name" value="HATPase_c"/>
    <property type="match status" value="1"/>
</dbReference>
<dbReference type="EMBL" id="MNAN01000027">
    <property type="protein sequence ID" value="OHU96247.1"/>
    <property type="molecule type" value="Genomic_DNA"/>
</dbReference>
<evidence type="ECO:0000256" key="3">
    <source>
        <dbReference type="ARBA" id="ARBA00012438"/>
    </source>
</evidence>
<dbReference type="GO" id="GO:0005886">
    <property type="term" value="C:plasma membrane"/>
    <property type="evidence" value="ECO:0007669"/>
    <property type="project" value="UniProtKB-SubCell"/>
</dbReference>
<dbReference type="CDD" id="cd00082">
    <property type="entry name" value="HisKA"/>
    <property type="match status" value="1"/>
</dbReference>
<evidence type="ECO:0000259" key="12">
    <source>
        <dbReference type="PROSITE" id="PS50885"/>
    </source>
</evidence>
<evidence type="ECO:0000256" key="8">
    <source>
        <dbReference type="ARBA" id="ARBA00022777"/>
    </source>
</evidence>
<keyword evidence="6" id="KW-0808">Transferase</keyword>